<dbReference type="STRING" id="52689.AKG39_17080"/>
<dbReference type="Pfam" id="PF00350">
    <property type="entry name" value="Dynamin_N"/>
    <property type="match status" value="1"/>
</dbReference>
<comment type="caution">
    <text evidence="3">The sequence shown here is derived from an EMBL/GenBank/DDBJ whole genome shotgun (WGS) entry which is preliminary data.</text>
</comment>
<dbReference type="InterPro" id="IPR049678">
    <property type="entry name" value="LeoA-like"/>
</dbReference>
<dbReference type="NCBIfam" id="NF041922">
    <property type="entry name" value="DLP_LeoA_gen"/>
    <property type="match status" value="1"/>
</dbReference>
<keyword evidence="4" id="KW-1185">Reference proteome</keyword>
<evidence type="ECO:0000259" key="1">
    <source>
        <dbReference type="Pfam" id="PF00350"/>
    </source>
</evidence>
<feature type="domain" description="Dynamin-like helical" evidence="2">
    <location>
        <begin position="211"/>
        <end position="266"/>
    </location>
</feature>
<dbReference type="Gene3D" id="3.40.50.300">
    <property type="entry name" value="P-loop containing nucleotide triphosphate hydrolases"/>
    <property type="match status" value="1"/>
</dbReference>
<dbReference type="InterPro" id="IPR045063">
    <property type="entry name" value="Dynamin_N"/>
</dbReference>
<name>A0A0L6TWC6_9FIRM</name>
<dbReference type="RefSeq" id="WP_164730797.1">
    <property type="nucleotide sequence ID" value="NZ_LGYO01000052.1"/>
</dbReference>
<reference evidence="4" key="1">
    <citation type="submission" date="2015-07" db="EMBL/GenBank/DDBJ databases">
        <title>Draft genome sequence of Acetobacterium bakii DSM 8293, a potential psychrophilic chemical producer through syngas fermentation.</title>
        <authorList>
            <person name="Song Y."/>
            <person name="Hwang S."/>
            <person name="Cho B.-K."/>
        </authorList>
    </citation>
    <scope>NUCLEOTIDE SEQUENCE [LARGE SCALE GENOMIC DNA]</scope>
    <source>
        <strain evidence="4">DSM 8239</strain>
    </source>
</reference>
<dbReference type="EMBL" id="LGYO01000052">
    <property type="protein sequence ID" value="KNZ40568.1"/>
    <property type="molecule type" value="Genomic_DNA"/>
</dbReference>
<gene>
    <name evidence="3" type="ORF">AKG39_17080</name>
</gene>
<dbReference type="AlphaFoldDB" id="A0A0L6TWC6"/>
<dbReference type="InterPro" id="IPR027417">
    <property type="entry name" value="P-loop_NTPase"/>
</dbReference>
<proteinExistence type="predicted"/>
<dbReference type="PATRIC" id="fig|52689.4.peg.2975"/>
<dbReference type="Proteomes" id="UP000036873">
    <property type="component" value="Unassembled WGS sequence"/>
</dbReference>
<evidence type="ECO:0000259" key="2">
    <source>
        <dbReference type="Pfam" id="PF18709"/>
    </source>
</evidence>
<evidence type="ECO:0000313" key="4">
    <source>
        <dbReference type="Proteomes" id="UP000036873"/>
    </source>
</evidence>
<accession>A0A0L6TWC6</accession>
<organism evidence="3 4">
    <name type="scientific">Acetobacterium bakii</name>
    <dbReference type="NCBI Taxonomy" id="52689"/>
    <lineage>
        <taxon>Bacteria</taxon>
        <taxon>Bacillati</taxon>
        <taxon>Bacillota</taxon>
        <taxon>Clostridia</taxon>
        <taxon>Eubacteriales</taxon>
        <taxon>Eubacteriaceae</taxon>
        <taxon>Acetobacterium</taxon>
    </lineage>
</organism>
<sequence>METINVFQMKQKKTVEILKKTLVFLEEGKQFGIEIDEKQIEKVKIGISATGDEKLKVALIGGFSEGKTSIAAAWSEHYDKSTMKISQSESSKEIVFYSLDDIDLIDTPGLFGFKESADKEKYKDITKKYVSEAHLVLYVMNPNNPIKESHKEELVWLFKDLNILPRTVFVISRFDEEVDIEDNDDYEYGLKIKKENILGRLNDFRIISPGEEVSIVAVSANPFEKGIDYWLDHLEEFKKLSHIKLLQEATTNKIKSAGNTTALILSSESC</sequence>
<dbReference type="Pfam" id="PF18709">
    <property type="entry name" value="DLP_helical"/>
    <property type="match status" value="1"/>
</dbReference>
<dbReference type="InterPro" id="IPR040576">
    <property type="entry name" value="DLP_helical"/>
</dbReference>
<protein>
    <submittedName>
        <fullName evidence="3">Labile enterotoxin outputA</fullName>
    </submittedName>
</protein>
<feature type="domain" description="Dynamin N-terminal" evidence="1">
    <location>
        <begin position="83"/>
        <end position="172"/>
    </location>
</feature>
<evidence type="ECO:0000313" key="3">
    <source>
        <dbReference type="EMBL" id="KNZ40568.1"/>
    </source>
</evidence>
<dbReference type="SUPFAM" id="SSF52540">
    <property type="entry name" value="P-loop containing nucleoside triphosphate hydrolases"/>
    <property type="match status" value="1"/>
</dbReference>